<accession>A0AA38GUG6</accession>
<dbReference type="InterPro" id="IPR051708">
    <property type="entry name" value="Plant_Aspart_Prot_A1"/>
</dbReference>
<evidence type="ECO:0000256" key="1">
    <source>
        <dbReference type="ARBA" id="ARBA00022670"/>
    </source>
</evidence>
<comment type="caution">
    <text evidence="5">The sequence shown here is derived from an EMBL/GenBank/DDBJ whole genome shotgun (WGS) entry which is preliminary data.</text>
</comment>
<dbReference type="OMA" id="CFLTLEM"/>
<evidence type="ECO:0000259" key="4">
    <source>
        <dbReference type="PROSITE" id="PS51767"/>
    </source>
</evidence>
<organism evidence="5 6">
    <name type="scientific">Taxus chinensis</name>
    <name type="common">Chinese yew</name>
    <name type="synonym">Taxus wallichiana var. chinensis</name>
    <dbReference type="NCBI Taxonomy" id="29808"/>
    <lineage>
        <taxon>Eukaryota</taxon>
        <taxon>Viridiplantae</taxon>
        <taxon>Streptophyta</taxon>
        <taxon>Embryophyta</taxon>
        <taxon>Tracheophyta</taxon>
        <taxon>Spermatophyta</taxon>
        <taxon>Pinopsida</taxon>
        <taxon>Pinidae</taxon>
        <taxon>Conifers II</taxon>
        <taxon>Cupressales</taxon>
        <taxon>Taxaceae</taxon>
        <taxon>Taxus</taxon>
    </lineage>
</organism>
<dbReference type="PANTHER" id="PTHR47967">
    <property type="entry name" value="OS07G0603500 PROTEIN-RELATED"/>
    <property type="match status" value="1"/>
</dbReference>
<dbReference type="GO" id="GO:0005576">
    <property type="term" value="C:extracellular region"/>
    <property type="evidence" value="ECO:0007669"/>
    <property type="project" value="TreeGrafter"/>
</dbReference>
<dbReference type="Proteomes" id="UP000824469">
    <property type="component" value="Unassembled WGS sequence"/>
</dbReference>
<feature type="compositionally biased region" description="Polar residues" evidence="3">
    <location>
        <begin position="15"/>
        <end position="28"/>
    </location>
</feature>
<feature type="region of interest" description="Disordered" evidence="3">
    <location>
        <begin position="15"/>
        <end position="44"/>
    </location>
</feature>
<dbReference type="GO" id="GO:0004190">
    <property type="term" value="F:aspartic-type endopeptidase activity"/>
    <property type="evidence" value="ECO:0007669"/>
    <property type="project" value="InterPro"/>
</dbReference>
<dbReference type="PROSITE" id="PS00141">
    <property type="entry name" value="ASP_PROTEASE"/>
    <property type="match status" value="1"/>
</dbReference>
<dbReference type="AlphaFoldDB" id="A0AA38GUG6"/>
<reference evidence="5 6" key="1">
    <citation type="journal article" date="2021" name="Nat. Plants">
        <title>The Taxus genome provides insights into paclitaxel biosynthesis.</title>
        <authorList>
            <person name="Xiong X."/>
            <person name="Gou J."/>
            <person name="Liao Q."/>
            <person name="Li Y."/>
            <person name="Zhou Q."/>
            <person name="Bi G."/>
            <person name="Li C."/>
            <person name="Du R."/>
            <person name="Wang X."/>
            <person name="Sun T."/>
            <person name="Guo L."/>
            <person name="Liang H."/>
            <person name="Lu P."/>
            <person name="Wu Y."/>
            <person name="Zhang Z."/>
            <person name="Ro D.K."/>
            <person name="Shang Y."/>
            <person name="Huang S."/>
            <person name="Yan J."/>
        </authorList>
    </citation>
    <scope>NUCLEOTIDE SEQUENCE [LARGE SCALE GENOMIC DNA]</scope>
    <source>
        <strain evidence="5">Ta-2019</strain>
    </source>
</reference>
<name>A0AA38GUG6_TAXCH</name>
<dbReference type="InterPro" id="IPR001969">
    <property type="entry name" value="Aspartic_peptidase_AS"/>
</dbReference>
<gene>
    <name evidence="5" type="ORF">KI387_000724</name>
</gene>
<proteinExistence type="predicted"/>
<keyword evidence="6" id="KW-1185">Reference proteome</keyword>
<feature type="compositionally biased region" description="Polar residues" evidence="3">
    <location>
        <begin position="35"/>
        <end position="44"/>
    </location>
</feature>
<dbReference type="EMBL" id="JAHRHJ020000001">
    <property type="protein sequence ID" value="KAH9328616.1"/>
    <property type="molecule type" value="Genomic_DNA"/>
</dbReference>
<evidence type="ECO:0000256" key="3">
    <source>
        <dbReference type="SAM" id="MobiDB-lite"/>
    </source>
</evidence>
<dbReference type="SUPFAM" id="SSF50630">
    <property type="entry name" value="Acid proteases"/>
    <property type="match status" value="1"/>
</dbReference>
<keyword evidence="2" id="KW-0378">Hydrolase</keyword>
<feature type="non-terminal residue" evidence="5">
    <location>
        <position position="182"/>
    </location>
</feature>
<dbReference type="GO" id="GO:0006508">
    <property type="term" value="P:proteolysis"/>
    <property type="evidence" value="ECO:0007669"/>
    <property type="project" value="UniProtKB-KW"/>
</dbReference>
<dbReference type="InterPro" id="IPR032799">
    <property type="entry name" value="TAXi_C"/>
</dbReference>
<keyword evidence="1" id="KW-0645">Protease</keyword>
<dbReference type="Gene3D" id="2.40.70.10">
    <property type="entry name" value="Acid Proteases"/>
    <property type="match status" value="1"/>
</dbReference>
<dbReference type="PANTHER" id="PTHR47967:SF45">
    <property type="entry name" value="OS07G0533800 PROTEIN"/>
    <property type="match status" value="1"/>
</dbReference>
<evidence type="ECO:0000256" key="2">
    <source>
        <dbReference type="ARBA" id="ARBA00022801"/>
    </source>
</evidence>
<evidence type="ECO:0000313" key="6">
    <source>
        <dbReference type="Proteomes" id="UP000824469"/>
    </source>
</evidence>
<dbReference type="Pfam" id="PF14541">
    <property type="entry name" value="TAXi_C"/>
    <property type="match status" value="1"/>
</dbReference>
<evidence type="ECO:0000313" key="5">
    <source>
        <dbReference type="EMBL" id="KAH9328616.1"/>
    </source>
</evidence>
<feature type="non-terminal residue" evidence="5">
    <location>
        <position position="1"/>
    </location>
</feature>
<sequence>LLEEEEKPLEAISNSWKRLTSGHKGSSTHSRENHNQTGISVGNSVANNIPEGTFDLKGDGNGGFIIDSGTTLTFLPHAAFTAVAQLLDCAVGLPRSSDSDFDLCYQLPSGSTDDVAVPDITYHFGGGADYVIRGQYSFATVRDSNSLCFLTLEMGESSDAVAIFGNFHQQNYHILYDNANHI</sequence>
<protein>
    <recommendedName>
        <fullName evidence="4">Peptidase A1 domain-containing protein</fullName>
    </recommendedName>
</protein>
<dbReference type="InterPro" id="IPR033121">
    <property type="entry name" value="PEPTIDASE_A1"/>
</dbReference>
<dbReference type="InterPro" id="IPR021109">
    <property type="entry name" value="Peptidase_aspartic_dom_sf"/>
</dbReference>
<feature type="domain" description="Peptidase A1" evidence="4">
    <location>
        <begin position="1"/>
        <end position="182"/>
    </location>
</feature>
<dbReference type="PROSITE" id="PS51767">
    <property type="entry name" value="PEPTIDASE_A1"/>
    <property type="match status" value="1"/>
</dbReference>